<gene>
    <name evidence="1" type="ORF">LOK49_LG14G01078</name>
</gene>
<evidence type="ECO:0000313" key="1">
    <source>
        <dbReference type="EMBL" id="KAI7986846.1"/>
    </source>
</evidence>
<evidence type="ECO:0000313" key="2">
    <source>
        <dbReference type="Proteomes" id="UP001060215"/>
    </source>
</evidence>
<dbReference type="Proteomes" id="UP001060215">
    <property type="component" value="Chromosome 15"/>
</dbReference>
<name>A0ACC0FDJ1_9ERIC</name>
<proteinExistence type="predicted"/>
<keyword evidence="2" id="KW-1185">Reference proteome</keyword>
<feature type="non-terminal residue" evidence="1">
    <location>
        <position position="1"/>
    </location>
</feature>
<organism evidence="1 2">
    <name type="scientific">Camellia lanceoleosa</name>
    <dbReference type="NCBI Taxonomy" id="1840588"/>
    <lineage>
        <taxon>Eukaryota</taxon>
        <taxon>Viridiplantae</taxon>
        <taxon>Streptophyta</taxon>
        <taxon>Embryophyta</taxon>
        <taxon>Tracheophyta</taxon>
        <taxon>Spermatophyta</taxon>
        <taxon>Magnoliopsida</taxon>
        <taxon>eudicotyledons</taxon>
        <taxon>Gunneridae</taxon>
        <taxon>Pentapetalae</taxon>
        <taxon>asterids</taxon>
        <taxon>Ericales</taxon>
        <taxon>Theaceae</taxon>
        <taxon>Camellia</taxon>
    </lineage>
</organism>
<dbReference type="EMBL" id="CM045772">
    <property type="protein sequence ID" value="KAI7986846.1"/>
    <property type="molecule type" value="Genomic_DNA"/>
</dbReference>
<accession>A0ACC0FDJ1</accession>
<reference evidence="1 2" key="1">
    <citation type="journal article" date="2022" name="Plant J.">
        <title>Chromosome-level genome of Camellia lanceoleosa provides a valuable resource for understanding genome evolution and self-incompatibility.</title>
        <authorList>
            <person name="Gong W."/>
            <person name="Xiao S."/>
            <person name="Wang L."/>
            <person name="Liao Z."/>
            <person name="Chang Y."/>
            <person name="Mo W."/>
            <person name="Hu G."/>
            <person name="Li W."/>
            <person name="Zhao G."/>
            <person name="Zhu H."/>
            <person name="Hu X."/>
            <person name="Ji K."/>
            <person name="Xiang X."/>
            <person name="Song Q."/>
            <person name="Yuan D."/>
            <person name="Jin S."/>
            <person name="Zhang L."/>
        </authorList>
    </citation>
    <scope>NUCLEOTIDE SEQUENCE [LARGE SCALE GENOMIC DNA]</scope>
    <source>
        <strain evidence="1">SQ_2022a</strain>
    </source>
</reference>
<sequence length="88" mass="9927">LTDLSYGGCQFTWANKRGAGDYIATKIDRVLVNEVWLINFPGSSASFLPFGISDHSPAVVNISDSKNSFKKPFKYFDFWSKHPEFLTC</sequence>
<protein>
    <submittedName>
        <fullName evidence="1">Uncharacterized protein</fullName>
    </submittedName>
</protein>
<feature type="non-terminal residue" evidence="1">
    <location>
        <position position="88"/>
    </location>
</feature>
<comment type="caution">
    <text evidence="1">The sequence shown here is derived from an EMBL/GenBank/DDBJ whole genome shotgun (WGS) entry which is preliminary data.</text>
</comment>